<accession>A0AAU7Z9Z7</accession>
<dbReference type="SUPFAM" id="SSF52540">
    <property type="entry name" value="P-loop containing nucleoside triphosphate hydrolases"/>
    <property type="match status" value="1"/>
</dbReference>
<dbReference type="EMBL" id="CP132932">
    <property type="protein sequence ID" value="XCB25813.1"/>
    <property type="molecule type" value="Genomic_DNA"/>
</dbReference>
<gene>
    <name evidence="1" type="ORF">RBB75_15370</name>
</gene>
<organism evidence="1">
    <name type="scientific">Tunturiibacter empetritectus</name>
    <dbReference type="NCBI Taxonomy" id="3069691"/>
    <lineage>
        <taxon>Bacteria</taxon>
        <taxon>Pseudomonadati</taxon>
        <taxon>Acidobacteriota</taxon>
        <taxon>Terriglobia</taxon>
        <taxon>Terriglobales</taxon>
        <taxon>Acidobacteriaceae</taxon>
        <taxon>Tunturiibacter</taxon>
    </lineage>
</organism>
<proteinExistence type="predicted"/>
<sequence length="273" mass="30399">MFGDHNSVQTKSFTTDEVYGVTRDVPLNYVTRKKVDDSFVSTLTRDKHVVIFGSSKQGKTCLRKHCLKDDDYILVQCSNKWNIQELHSNILKRAGFQVVQSEKKTIEGTNKINAGLKAGFMGISAELGGEKGSTETSEVEVHDLELDPGDVNDIIAALKAANFQKFIVLDDFHYLPVSTQIDFSVALKAFHEASKVCFIIIGVWLDNDRLIVYNGDLTGRVVSVDADTWTEEELGSVISWAQKCSTLLLIQRLQRVSLSFLSSVSTLFKRVAA</sequence>
<evidence type="ECO:0008006" key="2">
    <source>
        <dbReference type="Google" id="ProtNLM"/>
    </source>
</evidence>
<dbReference type="InterPro" id="IPR027417">
    <property type="entry name" value="P-loop_NTPase"/>
</dbReference>
<protein>
    <recommendedName>
        <fullName evidence="2">AAA domain-containing protein</fullName>
    </recommendedName>
</protein>
<reference evidence="1" key="1">
    <citation type="submission" date="2023-08" db="EMBL/GenBank/DDBJ databases">
        <authorList>
            <person name="Messyasz A."/>
            <person name="Mannisto M.K."/>
            <person name="Kerkhof L.J."/>
            <person name="Haggblom M."/>
        </authorList>
    </citation>
    <scope>NUCLEOTIDE SEQUENCE</scope>
    <source>
        <strain evidence="1">M8UP23</strain>
    </source>
</reference>
<dbReference type="KEGG" id="temp:RBB75_15370"/>
<evidence type="ECO:0000313" key="1">
    <source>
        <dbReference type="EMBL" id="XCB25813.1"/>
    </source>
</evidence>
<name>A0AAU7Z9Z7_9BACT</name>
<dbReference type="RefSeq" id="WP_353068589.1">
    <property type="nucleotide sequence ID" value="NZ_CP132932.1"/>
</dbReference>
<dbReference type="Gene3D" id="3.40.50.300">
    <property type="entry name" value="P-loop containing nucleotide triphosphate hydrolases"/>
    <property type="match status" value="1"/>
</dbReference>
<dbReference type="AlphaFoldDB" id="A0AAU7Z9Z7"/>
<reference evidence="1" key="2">
    <citation type="journal article" date="2024" name="Environ. Microbiol.">
        <title>Genome analysis and description of Tunturibacter gen. nov. expands the diversity of Terriglobia in tundra soils.</title>
        <authorList>
            <person name="Messyasz A."/>
            <person name="Mannisto M.K."/>
            <person name="Kerkhof L.J."/>
            <person name="Haggblom M.M."/>
        </authorList>
    </citation>
    <scope>NUCLEOTIDE SEQUENCE</scope>
    <source>
        <strain evidence="1">M8UP23</strain>
    </source>
</reference>